<proteinExistence type="predicted"/>
<keyword evidence="1" id="KW-0853">WD repeat</keyword>
<evidence type="ECO:0000256" key="2">
    <source>
        <dbReference type="SAM" id="MobiDB-lite"/>
    </source>
</evidence>
<evidence type="ECO:0008006" key="5">
    <source>
        <dbReference type="Google" id="ProtNLM"/>
    </source>
</evidence>
<dbReference type="EMBL" id="UYSU01032612">
    <property type="protein sequence ID" value="VDL90052.1"/>
    <property type="molecule type" value="Genomic_DNA"/>
</dbReference>
<protein>
    <recommendedName>
        <fullName evidence="5">DUF4704 domain-containing protein</fullName>
    </recommendedName>
</protein>
<accession>A0A3P7BUR9</accession>
<name>A0A3P7BUR9_SCHSO</name>
<gene>
    <name evidence="3" type="ORF">SSLN_LOCUS3667</name>
</gene>
<evidence type="ECO:0000313" key="3">
    <source>
        <dbReference type="EMBL" id="VDL90052.1"/>
    </source>
</evidence>
<dbReference type="PANTHER" id="PTHR46108:SF4">
    <property type="entry name" value="BLUE CHEESE"/>
    <property type="match status" value="1"/>
</dbReference>
<dbReference type="PANTHER" id="PTHR46108">
    <property type="entry name" value="BLUE CHEESE"/>
    <property type="match status" value="1"/>
</dbReference>
<dbReference type="STRING" id="70667.A0A3P7BUR9"/>
<dbReference type="OrthoDB" id="6285953at2759"/>
<keyword evidence="4" id="KW-1185">Reference proteome</keyword>
<sequence>MSTTPSATCSASVLYSCGTHRYFFSATVFPPDYTTSINFASLQRKAKKLFFLTRRSLLAPFLPWLKRFGLELVRAVMSTERSQQILCDTDMPRILLTNFRPALASVQHPLHDYVSLLFGLLTAHSLTPRDFRDFLRLSGSFCEHADAQTGSAQSVVLGVPGSRHSLIFESHDGLPLLTDFQLGKSAATLELPALDNITELIEETVWRQRSASQLFSQWVSPRDAGGGVDGDSSALVASTVAVCLPAFVEFDMSPEGFACLFLPSIAPQRIHAAPQLTGSPPSTVSSEIMCAGGVGSGERIFPPQGGLTFCSWVCVDDFGLGQSCSNLGRLPPHPVRLLTVVRGVQGTNEQSVCLAAWLDPLTRSIFVTSKARLLSPDFLLHCQAPEDAHWIVFRTQSPRIAGGQAWPVGSWRHVALVFTRGYMFEMLDGGPINTSVCAFIGTPPVLYQHSCLRWRQGPFQLIEEPLTASQVALIACLGPEYIGSLQAPSVPPAGEDCLQPLFAEEKLSFAVYGSSSTTLTISRIRKVYNATDATLIANVVCDTSTNLSRIRGSGVAADGGGGVDAEEEHGGGGSSSVGENDEDCYYFWHDLSALVSPFILQLRTQTRDNLTPIRVLLNVAFLLSGPSRCLGAVLVGYNGVRVFTPRPLASLLDSVANPSALLLSLVALSRSRAQLTNTLRAVFCVIDSSVAISIDMKRSHGYQLLVHILRRKNRFLDEGIVDLVLKLAFGNMIPLASQNNSSVSPPPLSGPTHTWKVDVFTDLLCDLRLWVRKVPQKDKPFSTRRDFSLVAYLLNQLMGNFKNLFDLPYKIHSPSLRKSSSTNGMKSRKFVDVGLVEYLFNNTVYLILDVIHEAEQLLHSTSTPTLADDDTVLQQLNSGYFADPIASAIRMLGVLLLSTPTVSILHHFSQLLIWTLPKKNESEKITEISNENDPLLAEGSLKPPASSLVRRAEE</sequence>
<dbReference type="Proteomes" id="UP000275846">
    <property type="component" value="Unassembled WGS sequence"/>
</dbReference>
<feature type="region of interest" description="Disordered" evidence="2">
    <location>
        <begin position="929"/>
        <end position="954"/>
    </location>
</feature>
<organism evidence="3 4">
    <name type="scientific">Schistocephalus solidus</name>
    <name type="common">Tapeworm</name>
    <dbReference type="NCBI Taxonomy" id="70667"/>
    <lineage>
        <taxon>Eukaryota</taxon>
        <taxon>Metazoa</taxon>
        <taxon>Spiralia</taxon>
        <taxon>Lophotrochozoa</taxon>
        <taxon>Platyhelminthes</taxon>
        <taxon>Cestoda</taxon>
        <taxon>Eucestoda</taxon>
        <taxon>Diphyllobothriidea</taxon>
        <taxon>Diphyllobothriidae</taxon>
        <taxon>Schistocephalus</taxon>
    </lineage>
</organism>
<feature type="region of interest" description="Disordered" evidence="2">
    <location>
        <begin position="554"/>
        <end position="578"/>
    </location>
</feature>
<evidence type="ECO:0000256" key="1">
    <source>
        <dbReference type="ARBA" id="ARBA00022574"/>
    </source>
</evidence>
<dbReference type="AlphaFoldDB" id="A0A3P7BUR9"/>
<reference evidence="3 4" key="1">
    <citation type="submission" date="2018-11" db="EMBL/GenBank/DDBJ databases">
        <authorList>
            <consortium name="Pathogen Informatics"/>
        </authorList>
    </citation>
    <scope>NUCLEOTIDE SEQUENCE [LARGE SCALE GENOMIC DNA]</scope>
    <source>
        <strain evidence="3 4">NST_G2</strain>
    </source>
</reference>
<evidence type="ECO:0000313" key="4">
    <source>
        <dbReference type="Proteomes" id="UP000275846"/>
    </source>
</evidence>
<dbReference type="InterPro" id="IPR051944">
    <property type="entry name" value="BEACH_domain_protein"/>
</dbReference>